<protein>
    <recommendedName>
        <fullName evidence="3 11">Thymidylate kinase</fullName>
        <ecNumber evidence="2 11">2.7.4.9</ecNumber>
    </recommendedName>
    <alternativeName>
        <fullName evidence="11">dTMP kinase</fullName>
    </alternativeName>
</protein>
<evidence type="ECO:0000256" key="3">
    <source>
        <dbReference type="ARBA" id="ARBA00017144"/>
    </source>
</evidence>
<evidence type="ECO:0000256" key="8">
    <source>
        <dbReference type="ARBA" id="ARBA00022840"/>
    </source>
</evidence>
<comment type="caution">
    <text evidence="13">The sequence shown here is derived from an EMBL/GenBank/DDBJ whole genome shotgun (WGS) entry which is preliminary data.</text>
</comment>
<keyword evidence="7 11" id="KW-0418">Kinase</keyword>
<dbReference type="AlphaFoldDB" id="A0A4R2TEK0"/>
<evidence type="ECO:0000256" key="1">
    <source>
        <dbReference type="ARBA" id="ARBA00009776"/>
    </source>
</evidence>
<dbReference type="InterPro" id="IPR027417">
    <property type="entry name" value="P-loop_NTPase"/>
</dbReference>
<dbReference type="InterPro" id="IPR039430">
    <property type="entry name" value="Thymidylate_kin-like_dom"/>
</dbReference>
<evidence type="ECO:0000259" key="12">
    <source>
        <dbReference type="Pfam" id="PF02223"/>
    </source>
</evidence>
<dbReference type="OrthoDB" id="9774907at2"/>
<dbReference type="GO" id="GO:0004798">
    <property type="term" value="F:dTMP kinase activity"/>
    <property type="evidence" value="ECO:0007669"/>
    <property type="project" value="UniProtKB-UniRule"/>
</dbReference>
<comment type="catalytic activity">
    <reaction evidence="9 11">
        <text>dTMP + ATP = dTDP + ADP</text>
        <dbReference type="Rhea" id="RHEA:13517"/>
        <dbReference type="ChEBI" id="CHEBI:30616"/>
        <dbReference type="ChEBI" id="CHEBI:58369"/>
        <dbReference type="ChEBI" id="CHEBI:63528"/>
        <dbReference type="ChEBI" id="CHEBI:456216"/>
        <dbReference type="EC" id="2.7.4.9"/>
    </reaction>
</comment>
<reference evidence="13 14" key="1">
    <citation type="submission" date="2019-03" db="EMBL/GenBank/DDBJ databases">
        <title>Genomic Encyclopedia of Type Strains, Phase IV (KMG-IV): sequencing the most valuable type-strain genomes for metagenomic binning, comparative biology and taxonomic classification.</title>
        <authorList>
            <person name="Goeker M."/>
        </authorList>
    </citation>
    <scope>NUCLEOTIDE SEQUENCE [LARGE SCALE GENOMIC DNA]</scope>
    <source>
        <strain evidence="13 14">DSM 100013</strain>
    </source>
</reference>
<dbReference type="PANTHER" id="PTHR10344">
    <property type="entry name" value="THYMIDYLATE KINASE"/>
    <property type="match status" value="1"/>
</dbReference>
<evidence type="ECO:0000256" key="2">
    <source>
        <dbReference type="ARBA" id="ARBA00012980"/>
    </source>
</evidence>
<proteinExistence type="inferred from homology"/>
<evidence type="ECO:0000256" key="7">
    <source>
        <dbReference type="ARBA" id="ARBA00022777"/>
    </source>
</evidence>
<dbReference type="SUPFAM" id="SSF52540">
    <property type="entry name" value="P-loop containing nucleoside triphosphate hydrolases"/>
    <property type="match status" value="1"/>
</dbReference>
<evidence type="ECO:0000256" key="9">
    <source>
        <dbReference type="ARBA" id="ARBA00048743"/>
    </source>
</evidence>
<organism evidence="13 14">
    <name type="scientific">Serpentinicella alkaliphila</name>
    <dbReference type="NCBI Taxonomy" id="1734049"/>
    <lineage>
        <taxon>Bacteria</taxon>
        <taxon>Bacillati</taxon>
        <taxon>Bacillota</taxon>
        <taxon>Clostridia</taxon>
        <taxon>Peptostreptococcales</taxon>
        <taxon>Natronincolaceae</taxon>
        <taxon>Serpentinicella</taxon>
    </lineage>
</organism>
<evidence type="ECO:0000256" key="4">
    <source>
        <dbReference type="ARBA" id="ARBA00022679"/>
    </source>
</evidence>
<dbReference type="FunFam" id="3.40.50.300:FF:000225">
    <property type="entry name" value="Thymidylate kinase"/>
    <property type="match status" value="1"/>
</dbReference>
<evidence type="ECO:0000313" key="13">
    <source>
        <dbReference type="EMBL" id="TCQ01758.1"/>
    </source>
</evidence>
<evidence type="ECO:0000313" key="14">
    <source>
        <dbReference type="Proteomes" id="UP000295504"/>
    </source>
</evidence>
<keyword evidence="4 11" id="KW-0808">Transferase</keyword>
<dbReference type="EMBL" id="SLYC01000023">
    <property type="protein sequence ID" value="TCQ01758.1"/>
    <property type="molecule type" value="Genomic_DNA"/>
</dbReference>
<dbReference type="GO" id="GO:0006235">
    <property type="term" value="P:dTTP biosynthetic process"/>
    <property type="evidence" value="ECO:0007669"/>
    <property type="project" value="UniProtKB-UniRule"/>
</dbReference>
<dbReference type="NCBIfam" id="TIGR00041">
    <property type="entry name" value="DTMP_kinase"/>
    <property type="match status" value="1"/>
</dbReference>
<comment type="function">
    <text evidence="10 11">Phosphorylation of dTMP to form dTDP in both de novo and salvage pathways of dTTP synthesis.</text>
</comment>
<dbReference type="GO" id="GO:0005524">
    <property type="term" value="F:ATP binding"/>
    <property type="evidence" value="ECO:0007669"/>
    <property type="project" value="UniProtKB-UniRule"/>
</dbReference>
<dbReference type="RefSeq" id="WP_132848768.1">
    <property type="nucleotide sequence ID" value="NZ_CP058648.1"/>
</dbReference>
<dbReference type="CDD" id="cd01672">
    <property type="entry name" value="TMPK"/>
    <property type="match status" value="1"/>
</dbReference>
<dbReference type="Gene3D" id="3.40.50.300">
    <property type="entry name" value="P-loop containing nucleotide triphosphate hydrolases"/>
    <property type="match status" value="1"/>
</dbReference>
<dbReference type="InterPro" id="IPR018094">
    <property type="entry name" value="Thymidylate_kinase"/>
</dbReference>
<dbReference type="InterPro" id="IPR018095">
    <property type="entry name" value="Thymidylate_kin_CS"/>
</dbReference>
<gene>
    <name evidence="11" type="primary">tmk</name>
    <name evidence="13" type="ORF">EDD79_102333</name>
</gene>
<name>A0A4R2TEK0_9FIRM</name>
<dbReference type="Proteomes" id="UP000295504">
    <property type="component" value="Unassembled WGS sequence"/>
</dbReference>
<dbReference type="GO" id="GO:0006227">
    <property type="term" value="P:dUDP biosynthetic process"/>
    <property type="evidence" value="ECO:0007669"/>
    <property type="project" value="TreeGrafter"/>
</dbReference>
<dbReference type="PROSITE" id="PS01331">
    <property type="entry name" value="THYMIDYLATE_KINASE"/>
    <property type="match status" value="1"/>
</dbReference>
<dbReference type="Pfam" id="PF02223">
    <property type="entry name" value="Thymidylate_kin"/>
    <property type="match status" value="1"/>
</dbReference>
<feature type="domain" description="Thymidylate kinase-like" evidence="12">
    <location>
        <begin position="8"/>
        <end position="197"/>
    </location>
</feature>
<dbReference type="PANTHER" id="PTHR10344:SF4">
    <property type="entry name" value="UMP-CMP KINASE 2, MITOCHONDRIAL"/>
    <property type="match status" value="1"/>
</dbReference>
<keyword evidence="14" id="KW-1185">Reference proteome</keyword>
<feature type="binding site" evidence="11">
    <location>
        <begin position="10"/>
        <end position="17"/>
    </location>
    <ligand>
        <name>ATP</name>
        <dbReference type="ChEBI" id="CHEBI:30616"/>
    </ligand>
</feature>
<keyword evidence="6 11" id="KW-0547">Nucleotide-binding</keyword>
<dbReference type="HAMAP" id="MF_00165">
    <property type="entry name" value="Thymidylate_kinase"/>
    <property type="match status" value="1"/>
</dbReference>
<evidence type="ECO:0000256" key="5">
    <source>
        <dbReference type="ARBA" id="ARBA00022727"/>
    </source>
</evidence>
<dbReference type="GO" id="GO:0005829">
    <property type="term" value="C:cytosol"/>
    <property type="evidence" value="ECO:0007669"/>
    <property type="project" value="TreeGrafter"/>
</dbReference>
<dbReference type="GO" id="GO:0006233">
    <property type="term" value="P:dTDP biosynthetic process"/>
    <property type="evidence" value="ECO:0007669"/>
    <property type="project" value="InterPro"/>
</dbReference>
<evidence type="ECO:0000256" key="10">
    <source>
        <dbReference type="ARBA" id="ARBA00057735"/>
    </source>
</evidence>
<evidence type="ECO:0000256" key="11">
    <source>
        <dbReference type="HAMAP-Rule" id="MF_00165"/>
    </source>
</evidence>
<evidence type="ECO:0000256" key="6">
    <source>
        <dbReference type="ARBA" id="ARBA00022741"/>
    </source>
</evidence>
<accession>A0A4R2TEK0</accession>
<keyword evidence="8 11" id="KW-0067">ATP-binding</keyword>
<sequence>MKGLFITIEGLDGAGKTTQIAFIKEYLINRGYNVIVTREPGGTRIGEKIRNIILDRENEEMCGMTEALLYAASRAQHVSEVIIPAIERGNVVLCDRFVDSSIVYQGAGRGLGYNIIKTINDFATNYLEPNLTIFFDIPPEITVERIKASRQSDRLEQEEIHFHKKVYEEYKELAKKFPNRIKIVKADNTVENIKNDIEVIIKELLEA</sequence>
<keyword evidence="5 11" id="KW-0545">Nucleotide biosynthesis</keyword>
<dbReference type="EC" id="2.7.4.9" evidence="2 11"/>
<comment type="similarity">
    <text evidence="1 11">Belongs to the thymidylate kinase family.</text>
</comment>